<proteinExistence type="predicted"/>
<sequence>MSSPRRLKRFILADSAWRYEPGADKANLLLSKVTSEHTETTHIVLMIRAFMATEEWGRLKGQSPRRIDMISVGTSLLQSKGSFKFEDVDKVVQHKLPSEIIAELDAIKQARILSTSSRHSKMEALERKLPLCVWMCCFGFPFCYGFVLFWITCFLVFRFLALVSPHIRFTQDQELDLASRRKPTPTLSSNLHNATGIPAPVRNRACLQLPLNILDLERHPSSFTTQRPPTLASFSTRVFFYLGHNILLTGSSRSLNGLTIQPPIVNFFKSSFARVARFPTRVAQEA</sequence>
<dbReference type="Proteomes" id="UP000076532">
    <property type="component" value="Unassembled WGS sequence"/>
</dbReference>
<keyword evidence="1" id="KW-1133">Transmembrane helix</keyword>
<accession>A0A166EN66</accession>
<gene>
    <name evidence="2" type="ORF">FIBSPDRAFT_977203</name>
</gene>
<protein>
    <submittedName>
        <fullName evidence="2">Uncharacterized protein</fullName>
    </submittedName>
</protein>
<keyword evidence="1" id="KW-0812">Transmembrane</keyword>
<dbReference type="AlphaFoldDB" id="A0A166EN66"/>
<name>A0A166EN66_9AGAM</name>
<dbReference type="EMBL" id="KV417599">
    <property type="protein sequence ID" value="KZP15929.1"/>
    <property type="molecule type" value="Genomic_DNA"/>
</dbReference>
<organism evidence="2 3">
    <name type="scientific">Athelia psychrophila</name>
    <dbReference type="NCBI Taxonomy" id="1759441"/>
    <lineage>
        <taxon>Eukaryota</taxon>
        <taxon>Fungi</taxon>
        <taxon>Dikarya</taxon>
        <taxon>Basidiomycota</taxon>
        <taxon>Agaricomycotina</taxon>
        <taxon>Agaricomycetes</taxon>
        <taxon>Agaricomycetidae</taxon>
        <taxon>Atheliales</taxon>
        <taxon>Atheliaceae</taxon>
        <taxon>Athelia</taxon>
    </lineage>
</organism>
<evidence type="ECO:0000313" key="3">
    <source>
        <dbReference type="Proteomes" id="UP000076532"/>
    </source>
</evidence>
<keyword evidence="3" id="KW-1185">Reference proteome</keyword>
<feature type="transmembrane region" description="Helical" evidence="1">
    <location>
        <begin position="131"/>
        <end position="161"/>
    </location>
</feature>
<evidence type="ECO:0000313" key="2">
    <source>
        <dbReference type="EMBL" id="KZP15929.1"/>
    </source>
</evidence>
<reference evidence="2 3" key="1">
    <citation type="journal article" date="2016" name="Mol. Biol. Evol.">
        <title>Comparative Genomics of Early-Diverging Mushroom-Forming Fungi Provides Insights into the Origins of Lignocellulose Decay Capabilities.</title>
        <authorList>
            <person name="Nagy L.G."/>
            <person name="Riley R."/>
            <person name="Tritt A."/>
            <person name="Adam C."/>
            <person name="Daum C."/>
            <person name="Floudas D."/>
            <person name="Sun H."/>
            <person name="Yadav J.S."/>
            <person name="Pangilinan J."/>
            <person name="Larsson K.H."/>
            <person name="Matsuura K."/>
            <person name="Barry K."/>
            <person name="Labutti K."/>
            <person name="Kuo R."/>
            <person name="Ohm R.A."/>
            <person name="Bhattacharya S.S."/>
            <person name="Shirouzu T."/>
            <person name="Yoshinaga Y."/>
            <person name="Martin F.M."/>
            <person name="Grigoriev I.V."/>
            <person name="Hibbett D.S."/>
        </authorList>
    </citation>
    <scope>NUCLEOTIDE SEQUENCE [LARGE SCALE GENOMIC DNA]</scope>
    <source>
        <strain evidence="2 3">CBS 109695</strain>
    </source>
</reference>
<evidence type="ECO:0000256" key="1">
    <source>
        <dbReference type="SAM" id="Phobius"/>
    </source>
</evidence>
<keyword evidence="1" id="KW-0472">Membrane</keyword>